<protein>
    <submittedName>
        <fullName evidence="2">Dihydrofolate reductase</fullName>
    </submittedName>
</protein>
<accession>A0A7W7M7R3</accession>
<dbReference type="Proteomes" id="UP000546162">
    <property type="component" value="Unassembled WGS sequence"/>
</dbReference>
<dbReference type="GO" id="GO:0009231">
    <property type="term" value="P:riboflavin biosynthetic process"/>
    <property type="evidence" value="ECO:0007669"/>
    <property type="project" value="InterPro"/>
</dbReference>
<dbReference type="AlphaFoldDB" id="A0A7W7M7R3"/>
<dbReference type="PANTHER" id="PTHR38011:SF12">
    <property type="entry name" value="BIFUNCTIONAL DEAMINASE-REDUCTASE DOMAIN PROTEIN"/>
    <property type="match status" value="1"/>
</dbReference>
<gene>
    <name evidence="2" type="ORF">BJY16_003455</name>
</gene>
<evidence type="ECO:0000259" key="1">
    <source>
        <dbReference type="Pfam" id="PF01872"/>
    </source>
</evidence>
<dbReference type="InterPro" id="IPR024072">
    <property type="entry name" value="DHFR-like_dom_sf"/>
</dbReference>
<feature type="domain" description="Bacterial bifunctional deaminase-reductase C-terminal" evidence="1">
    <location>
        <begin position="4"/>
        <end position="189"/>
    </location>
</feature>
<name>A0A7W7M7R3_9ACTN</name>
<keyword evidence="3" id="KW-1185">Reference proteome</keyword>
<dbReference type="PANTHER" id="PTHR38011">
    <property type="entry name" value="DIHYDROFOLATE REDUCTASE FAMILY PROTEIN (AFU_ORTHOLOGUE AFUA_8G06820)"/>
    <property type="match status" value="1"/>
</dbReference>
<sequence length="195" mass="20302">MARVIADISMSLDGYVTGPDPGRDNGLGDGGEALHTWALHPDPVDADVLDATTAATGAVIMGRRLFDIVDGPHGWTDEMGYGADRAATPPVLVVTRIPPDTVRLADRMTFVVDGVASAVAKGVALAGERDVVIMGGAQVIRGALDAGLVDELRLHLSPVLLGAGTPLFPGGLSRRLRQVHARASGQATHLTYLLE</sequence>
<evidence type="ECO:0000313" key="3">
    <source>
        <dbReference type="Proteomes" id="UP000546162"/>
    </source>
</evidence>
<dbReference type="GO" id="GO:0008703">
    <property type="term" value="F:5-amino-6-(5-phosphoribosylamino)uracil reductase activity"/>
    <property type="evidence" value="ECO:0007669"/>
    <property type="project" value="InterPro"/>
</dbReference>
<comment type="caution">
    <text evidence="2">The sequence shown here is derived from an EMBL/GenBank/DDBJ whole genome shotgun (WGS) entry which is preliminary data.</text>
</comment>
<dbReference type="RefSeq" id="WP_185040462.1">
    <property type="nucleotide sequence ID" value="NZ_BAABFG010000005.1"/>
</dbReference>
<evidence type="ECO:0000313" key="2">
    <source>
        <dbReference type="EMBL" id="MBB4739996.1"/>
    </source>
</evidence>
<dbReference type="Pfam" id="PF01872">
    <property type="entry name" value="RibD_C"/>
    <property type="match status" value="1"/>
</dbReference>
<reference evidence="2 3" key="1">
    <citation type="submission" date="2020-08" db="EMBL/GenBank/DDBJ databases">
        <title>Sequencing the genomes of 1000 actinobacteria strains.</title>
        <authorList>
            <person name="Klenk H.-P."/>
        </authorList>
    </citation>
    <scope>NUCLEOTIDE SEQUENCE [LARGE SCALE GENOMIC DNA]</scope>
    <source>
        <strain evidence="2 3">DSM 45809</strain>
    </source>
</reference>
<dbReference type="SUPFAM" id="SSF53597">
    <property type="entry name" value="Dihydrofolate reductase-like"/>
    <property type="match status" value="1"/>
</dbReference>
<proteinExistence type="predicted"/>
<dbReference type="EMBL" id="JACHNB010000001">
    <property type="protein sequence ID" value="MBB4739996.1"/>
    <property type="molecule type" value="Genomic_DNA"/>
</dbReference>
<organism evidence="2 3">
    <name type="scientific">Actinoplanes octamycinicus</name>
    <dbReference type="NCBI Taxonomy" id="135948"/>
    <lineage>
        <taxon>Bacteria</taxon>
        <taxon>Bacillati</taxon>
        <taxon>Actinomycetota</taxon>
        <taxon>Actinomycetes</taxon>
        <taxon>Micromonosporales</taxon>
        <taxon>Micromonosporaceae</taxon>
        <taxon>Actinoplanes</taxon>
    </lineage>
</organism>
<dbReference type="Gene3D" id="3.40.430.10">
    <property type="entry name" value="Dihydrofolate Reductase, subunit A"/>
    <property type="match status" value="1"/>
</dbReference>
<dbReference type="InterPro" id="IPR002734">
    <property type="entry name" value="RibDG_C"/>
</dbReference>
<dbReference type="InterPro" id="IPR050765">
    <property type="entry name" value="Riboflavin_Biosynth_HTPR"/>
</dbReference>